<dbReference type="InterPro" id="IPR039632">
    <property type="entry name" value="TMEM42"/>
</dbReference>
<accession>A0A2R5LGI3</accession>
<organism evidence="3">
    <name type="scientific">Ornithodoros turicata</name>
    <dbReference type="NCBI Taxonomy" id="34597"/>
    <lineage>
        <taxon>Eukaryota</taxon>
        <taxon>Metazoa</taxon>
        <taxon>Ecdysozoa</taxon>
        <taxon>Arthropoda</taxon>
        <taxon>Chelicerata</taxon>
        <taxon>Arachnida</taxon>
        <taxon>Acari</taxon>
        <taxon>Parasitiformes</taxon>
        <taxon>Ixodida</taxon>
        <taxon>Ixodoidea</taxon>
        <taxon>Argasidae</taxon>
        <taxon>Ornithodorinae</taxon>
        <taxon>Ornithodoros</taxon>
    </lineage>
</organism>
<sequence>MKGMTFALISGFLAALASLCGKFSMTADETQNLCEILSSNWFSNGSSHYFCDRMVTTLRLSFFTLMITCNAVMWTLFTKALRLCTTTLEATVTNTASNFFSTAIFGQTLFGERLTLLWWLGTVLILFGLLLMHKGSQVGKPWHTQYSREPSHHFKIS</sequence>
<keyword evidence="1" id="KW-0812">Transmembrane</keyword>
<dbReference type="AlphaFoldDB" id="A0A2R5LGI3"/>
<keyword evidence="1" id="KW-1133">Transmembrane helix</keyword>
<protein>
    <submittedName>
        <fullName evidence="3">Putative permeases of the drug/metabolite transporter</fullName>
    </submittedName>
</protein>
<dbReference type="KEGG" id="oti:135377940"/>
<dbReference type="PANTHER" id="PTHR31965:SF1">
    <property type="entry name" value="TRANSMEMBRANE PROTEIN 42"/>
    <property type="match status" value="1"/>
</dbReference>
<dbReference type="EMBL" id="GGLE01004505">
    <property type="protein sequence ID" value="MBY08631.1"/>
    <property type="molecule type" value="Transcribed_RNA"/>
</dbReference>
<dbReference type="Gene3D" id="1.10.3730.20">
    <property type="match status" value="1"/>
</dbReference>
<feature type="transmembrane region" description="Helical" evidence="1">
    <location>
        <begin position="60"/>
        <end position="78"/>
    </location>
</feature>
<proteinExistence type="predicted"/>
<keyword evidence="2" id="KW-0732">Signal</keyword>
<dbReference type="InterPro" id="IPR037185">
    <property type="entry name" value="EmrE-like"/>
</dbReference>
<feature type="transmembrane region" description="Helical" evidence="1">
    <location>
        <begin position="116"/>
        <end position="132"/>
    </location>
</feature>
<dbReference type="GeneID" id="135377940"/>
<feature type="chain" id="PRO_5015307082" evidence="2">
    <location>
        <begin position="23"/>
        <end position="157"/>
    </location>
</feature>
<dbReference type="RefSeq" id="XP_064466791.1">
    <property type="nucleotide sequence ID" value="XM_064610721.1"/>
</dbReference>
<dbReference type="SUPFAM" id="SSF103481">
    <property type="entry name" value="Multidrug resistance efflux transporter EmrE"/>
    <property type="match status" value="1"/>
</dbReference>
<evidence type="ECO:0000256" key="1">
    <source>
        <dbReference type="SAM" id="Phobius"/>
    </source>
</evidence>
<feature type="signal peptide" evidence="2">
    <location>
        <begin position="1"/>
        <end position="22"/>
    </location>
</feature>
<keyword evidence="1" id="KW-0472">Membrane</keyword>
<evidence type="ECO:0000256" key="2">
    <source>
        <dbReference type="SAM" id="SignalP"/>
    </source>
</evidence>
<reference evidence="3" key="1">
    <citation type="submission" date="2018-03" db="EMBL/GenBank/DDBJ databases">
        <title>The relapsing fever spirochete Borrelia turicatae persists in the highly oxidative environment of its soft-bodied tick vector.</title>
        <authorList>
            <person name="Bourret T.J."/>
            <person name="Boyle W.K."/>
            <person name="Valenzuela J.G."/>
            <person name="Oliveira F."/>
            <person name="Lopez J.E."/>
        </authorList>
    </citation>
    <scope>NUCLEOTIDE SEQUENCE</scope>
    <source>
        <strain evidence="3">Kansas strain/isolate</strain>
        <tissue evidence="3">Salivary glands</tissue>
    </source>
</reference>
<evidence type="ECO:0000313" key="3">
    <source>
        <dbReference type="EMBL" id="MBY08631.1"/>
    </source>
</evidence>
<name>A0A2R5LGI3_9ACAR</name>
<dbReference type="PANTHER" id="PTHR31965">
    <property type="entry name" value="TRANSMEMBRANE PROTEIN 42"/>
    <property type="match status" value="1"/>
</dbReference>